<name>A0A0G0BE43_9BACT</name>
<gene>
    <name evidence="4" type="ORF">UR63_C0010G0005</name>
</gene>
<dbReference type="Pfam" id="PF00121">
    <property type="entry name" value="TIM"/>
    <property type="match status" value="1"/>
</dbReference>
<keyword evidence="2" id="KW-0704">Schiff base</keyword>
<dbReference type="Pfam" id="PF05690">
    <property type="entry name" value="ThiG"/>
    <property type="match status" value="1"/>
</dbReference>
<protein>
    <submittedName>
        <fullName evidence="4">Triosephosphate isomerase</fullName>
    </submittedName>
</protein>
<sequence>MIFLSLKTYKEATGNNTIELLSSVKKVSDETGIKIIPVAQPTDIYRIKKELDIEVWAQHMDPIDPGKNMGWLSPYSLKDAGASGVIINHSEHKTTDENVKKILDKAREYNLKNVVIAFDPETVIKYDAWEPDFISYEREDAIGTGESMVSKEEGNIKKLVAVLKRPLIIGAGIATGNDIRDAIKIGAVGVIMASRFVLAPDPEAKLRELASGFKL</sequence>
<proteinExistence type="predicted"/>
<accession>A0A0G0BE43</accession>
<dbReference type="PROSITE" id="PS51440">
    <property type="entry name" value="TIM_2"/>
    <property type="match status" value="1"/>
</dbReference>
<organism evidence="4 5">
    <name type="scientific">Candidatus Roizmanbacteria bacterium GW2011_GWC2_35_12</name>
    <dbReference type="NCBI Taxonomy" id="1618485"/>
    <lineage>
        <taxon>Bacteria</taxon>
        <taxon>Candidatus Roizmaniibacteriota</taxon>
    </lineage>
</organism>
<dbReference type="NCBIfam" id="NF003302">
    <property type="entry name" value="PRK04302.1"/>
    <property type="match status" value="1"/>
</dbReference>
<dbReference type="EMBL" id="LBPX01000010">
    <property type="protein sequence ID" value="KKP67684.1"/>
    <property type="molecule type" value="Genomic_DNA"/>
</dbReference>
<dbReference type="Gene3D" id="3.20.20.70">
    <property type="entry name" value="Aldolase class I"/>
    <property type="match status" value="1"/>
</dbReference>
<keyword evidence="1 4" id="KW-0413">Isomerase</keyword>
<dbReference type="InterPro" id="IPR000652">
    <property type="entry name" value="Triosephosphate_isomerase"/>
</dbReference>
<dbReference type="GO" id="GO:0004807">
    <property type="term" value="F:triose-phosphate isomerase activity"/>
    <property type="evidence" value="ECO:0007669"/>
    <property type="project" value="InterPro"/>
</dbReference>
<dbReference type="InterPro" id="IPR013785">
    <property type="entry name" value="Aldolase_TIM"/>
</dbReference>
<evidence type="ECO:0000256" key="2">
    <source>
        <dbReference type="ARBA" id="ARBA00023270"/>
    </source>
</evidence>
<dbReference type="SUPFAM" id="SSF51351">
    <property type="entry name" value="Triosephosphate isomerase (TIM)"/>
    <property type="match status" value="1"/>
</dbReference>
<dbReference type="InterPro" id="IPR035990">
    <property type="entry name" value="TIM_sf"/>
</dbReference>
<evidence type="ECO:0000259" key="3">
    <source>
        <dbReference type="Pfam" id="PF05690"/>
    </source>
</evidence>
<evidence type="ECO:0000313" key="5">
    <source>
        <dbReference type="Proteomes" id="UP000034127"/>
    </source>
</evidence>
<dbReference type="AlphaFoldDB" id="A0A0G0BE43"/>
<feature type="domain" description="Thiazole synthase ThiG" evidence="3">
    <location>
        <begin position="141"/>
        <end position="204"/>
    </location>
</feature>
<evidence type="ECO:0000256" key="1">
    <source>
        <dbReference type="ARBA" id="ARBA00023235"/>
    </source>
</evidence>
<evidence type="ECO:0000313" key="4">
    <source>
        <dbReference type="EMBL" id="KKP67684.1"/>
    </source>
</evidence>
<comment type="caution">
    <text evidence="4">The sequence shown here is derived from an EMBL/GenBank/DDBJ whole genome shotgun (WGS) entry which is preliminary data.</text>
</comment>
<dbReference type="Proteomes" id="UP000034127">
    <property type="component" value="Unassembled WGS sequence"/>
</dbReference>
<reference evidence="4 5" key="1">
    <citation type="journal article" date="2015" name="Nature">
        <title>rRNA introns, odd ribosomes, and small enigmatic genomes across a large radiation of phyla.</title>
        <authorList>
            <person name="Brown C.T."/>
            <person name="Hug L.A."/>
            <person name="Thomas B.C."/>
            <person name="Sharon I."/>
            <person name="Castelle C.J."/>
            <person name="Singh A."/>
            <person name="Wilkins M.J."/>
            <person name="Williams K.H."/>
            <person name="Banfield J.F."/>
        </authorList>
    </citation>
    <scope>NUCLEOTIDE SEQUENCE [LARGE SCALE GENOMIC DNA]</scope>
</reference>
<dbReference type="InterPro" id="IPR033983">
    <property type="entry name" value="Thiazole_synthase_ThiG"/>
</dbReference>